<feature type="transmembrane region" description="Helical" evidence="1">
    <location>
        <begin position="31"/>
        <end position="50"/>
    </location>
</feature>
<feature type="transmembrane region" description="Helical" evidence="1">
    <location>
        <begin position="56"/>
        <end position="74"/>
    </location>
</feature>
<gene>
    <name evidence="3" type="ORF">GN330_01310</name>
</gene>
<protein>
    <submittedName>
        <fullName evidence="3">Aa3-type cytochrome c oxidase subunit IV</fullName>
    </submittedName>
</protein>
<dbReference type="Proteomes" id="UP000463224">
    <property type="component" value="Unassembled WGS sequence"/>
</dbReference>
<evidence type="ECO:0000313" key="3">
    <source>
        <dbReference type="EMBL" id="MVA95892.1"/>
    </source>
</evidence>
<name>A0A844Q9S6_9HYPH</name>
<comment type="caution">
    <text evidence="3">The sequence shown here is derived from an EMBL/GenBank/DDBJ whole genome shotgun (WGS) entry which is preliminary data.</text>
</comment>
<evidence type="ECO:0000256" key="1">
    <source>
        <dbReference type="SAM" id="Phobius"/>
    </source>
</evidence>
<dbReference type="Pfam" id="PF07835">
    <property type="entry name" value="COX4_pro_2"/>
    <property type="match status" value="1"/>
</dbReference>
<keyword evidence="1" id="KW-0812">Transmembrane</keyword>
<sequence>MAENMPTGPVETGADMDYSEHEKTYATFVSLAKYSSIVCAAIMIAMAFGFFAGGGFIASTVLFLIVVALAAYILR</sequence>
<proteinExistence type="predicted"/>
<keyword evidence="1" id="KW-0472">Membrane</keyword>
<evidence type="ECO:0000313" key="4">
    <source>
        <dbReference type="Proteomes" id="UP000463224"/>
    </source>
</evidence>
<dbReference type="AlphaFoldDB" id="A0A844Q9S6"/>
<keyword evidence="4" id="KW-1185">Reference proteome</keyword>
<dbReference type="InterPro" id="IPR036596">
    <property type="entry name" value="Cyt-C_aa3_sf"/>
</dbReference>
<reference evidence="3 4" key="1">
    <citation type="submission" date="2019-12" db="EMBL/GenBank/DDBJ databases">
        <title>Nitratireductor arenosus sp. nov., Isolated from sea sand, Jeju island, South Korea.</title>
        <authorList>
            <person name="Kim W."/>
        </authorList>
    </citation>
    <scope>NUCLEOTIDE SEQUENCE [LARGE SCALE GENOMIC DNA]</scope>
    <source>
        <strain evidence="3 4">CAU 1489</strain>
    </source>
</reference>
<dbReference type="Gene3D" id="1.20.5.160">
    <property type="entry name" value="Bacterial aa3 type cytochrome c oxidase subunit IV"/>
    <property type="match status" value="1"/>
</dbReference>
<evidence type="ECO:0000259" key="2">
    <source>
        <dbReference type="Pfam" id="PF07835"/>
    </source>
</evidence>
<dbReference type="SUPFAM" id="SSF81469">
    <property type="entry name" value="Bacterial aa3 type cytochrome c oxidase subunit IV"/>
    <property type="match status" value="1"/>
</dbReference>
<dbReference type="InterPro" id="IPR012422">
    <property type="entry name" value="Cyt_c_oxidase_su4_bac-aa3"/>
</dbReference>
<organism evidence="3 4">
    <name type="scientific">Nitratireductor arenosus</name>
    <dbReference type="NCBI Taxonomy" id="2682096"/>
    <lineage>
        <taxon>Bacteria</taxon>
        <taxon>Pseudomonadati</taxon>
        <taxon>Pseudomonadota</taxon>
        <taxon>Alphaproteobacteria</taxon>
        <taxon>Hyphomicrobiales</taxon>
        <taxon>Phyllobacteriaceae</taxon>
        <taxon>Nitratireductor</taxon>
    </lineage>
</organism>
<dbReference type="EMBL" id="WPHG01000001">
    <property type="protein sequence ID" value="MVA95892.1"/>
    <property type="molecule type" value="Genomic_DNA"/>
</dbReference>
<dbReference type="RefSeq" id="WP_156710764.1">
    <property type="nucleotide sequence ID" value="NZ_WPHG01000001.1"/>
</dbReference>
<feature type="domain" description="Cytochrome c oxidase subunit IV bacterial aa3 type" evidence="2">
    <location>
        <begin position="7"/>
        <end position="50"/>
    </location>
</feature>
<accession>A0A844Q9S6</accession>
<keyword evidence="1" id="KW-1133">Transmembrane helix</keyword>